<name>A0A940DFU1_9FIRM</name>
<dbReference type="EMBL" id="JADINF010000020">
    <property type="protein sequence ID" value="MBO8423544.1"/>
    <property type="molecule type" value="Genomic_DNA"/>
</dbReference>
<dbReference type="Pfam" id="PF00882">
    <property type="entry name" value="Zn_dep_PLPC"/>
    <property type="match status" value="1"/>
</dbReference>
<dbReference type="Proteomes" id="UP000727857">
    <property type="component" value="Unassembled WGS sequence"/>
</dbReference>
<proteinExistence type="predicted"/>
<sequence>MPNLYTHVCFGKEVANALTAEAAEAVNADKAAYDLGCTGPDFLFILRETGIGNVPEYAEKMHAEHVYDVFRALAESLDKKRDPVKLAYAMGLMCHYVLDFTLHPYVFETVKRYSNELLPPAYARSAHHFIESAVDEYYISELGMGNAHKFKAGKAVKEEISALYNEVIDPVFGVKLGKRSCITAFNLVGKALKFTRDAKGVNLKTVRFLEKILLKGAPKFSSLIHPPYGYGESDYFNYAHRPFRKVRNEEEEERADVPQLLKRALKRAVVYLTEFFRAARGETVLDREKFRINYEGCSVTP</sequence>
<protein>
    <submittedName>
        <fullName evidence="2">Zinc dependent phospholipase C family protein</fullName>
    </submittedName>
</protein>
<dbReference type="InterPro" id="IPR029002">
    <property type="entry name" value="PLPC/GPLD1"/>
</dbReference>
<evidence type="ECO:0000313" key="2">
    <source>
        <dbReference type="EMBL" id="MBO8423544.1"/>
    </source>
</evidence>
<feature type="domain" description="Phospholipase C/D" evidence="1">
    <location>
        <begin position="6"/>
        <end position="149"/>
    </location>
</feature>
<accession>A0A940DFU1</accession>
<reference evidence="2" key="2">
    <citation type="journal article" date="2021" name="PeerJ">
        <title>Extensive microbial diversity within the chicken gut microbiome revealed by metagenomics and culture.</title>
        <authorList>
            <person name="Gilroy R."/>
            <person name="Ravi A."/>
            <person name="Getino M."/>
            <person name="Pursley I."/>
            <person name="Horton D.L."/>
            <person name="Alikhan N.F."/>
            <person name="Baker D."/>
            <person name="Gharbi K."/>
            <person name="Hall N."/>
            <person name="Watson M."/>
            <person name="Adriaenssens E.M."/>
            <person name="Foster-Nyarko E."/>
            <person name="Jarju S."/>
            <person name="Secka A."/>
            <person name="Antonio M."/>
            <person name="Oren A."/>
            <person name="Chaudhuri R.R."/>
            <person name="La Ragione R."/>
            <person name="Hildebrand F."/>
            <person name="Pallen M.J."/>
        </authorList>
    </citation>
    <scope>NUCLEOTIDE SEQUENCE</scope>
    <source>
        <strain evidence="2">517</strain>
    </source>
</reference>
<organism evidence="2 3">
    <name type="scientific">Candidatus Stercoripulliclostridium pullicola</name>
    <dbReference type="NCBI Taxonomy" id="2840953"/>
    <lineage>
        <taxon>Bacteria</taxon>
        <taxon>Bacillati</taxon>
        <taxon>Bacillota</taxon>
        <taxon>Clostridia</taxon>
        <taxon>Eubacteriales</taxon>
        <taxon>Candidatus Stercoripulliclostridium</taxon>
    </lineage>
</organism>
<evidence type="ECO:0000259" key="1">
    <source>
        <dbReference type="Pfam" id="PF00882"/>
    </source>
</evidence>
<gene>
    <name evidence="2" type="ORF">IAB16_00770</name>
</gene>
<dbReference type="AlphaFoldDB" id="A0A940DFU1"/>
<comment type="caution">
    <text evidence="2">The sequence shown here is derived from an EMBL/GenBank/DDBJ whole genome shotgun (WGS) entry which is preliminary data.</text>
</comment>
<reference evidence="2" key="1">
    <citation type="submission" date="2020-10" db="EMBL/GenBank/DDBJ databases">
        <authorList>
            <person name="Gilroy R."/>
        </authorList>
    </citation>
    <scope>NUCLEOTIDE SEQUENCE</scope>
    <source>
        <strain evidence="2">517</strain>
    </source>
</reference>
<evidence type="ECO:0000313" key="3">
    <source>
        <dbReference type="Proteomes" id="UP000727857"/>
    </source>
</evidence>